<keyword evidence="3" id="KW-0687">Ribonucleoprotein</keyword>
<protein>
    <recommendedName>
        <fullName evidence="6">Ribosomal protein S8</fullName>
    </recommendedName>
</protein>
<dbReference type="Proteomes" id="UP000030690">
    <property type="component" value="Unassembled WGS sequence"/>
</dbReference>
<sequence>MQRACEMVVSLLRTDSMTQKCPFHVLNVQILELLQKEGLIRGFSIKGTKIDILLKHYKGAPVIRNIRVVSKPSRDIWLTPHELKFRTRFNTGLWVMQTSCGVISHRDCVRMGIGGKMLFAVNNGYQHFC</sequence>
<dbReference type="Pfam" id="PF00410">
    <property type="entry name" value="Ribosomal_S8"/>
    <property type="match status" value="1"/>
</dbReference>
<dbReference type="GO" id="GO:0005840">
    <property type="term" value="C:ribosome"/>
    <property type="evidence" value="ECO:0007669"/>
    <property type="project" value="UniProtKB-KW"/>
</dbReference>
<accession>A0A024V9H2</accession>
<reference evidence="4 5" key="2">
    <citation type="submission" date="2013-02" db="EMBL/GenBank/DDBJ databases">
        <title>The Genome Sequence of Plasmodium falciparum Vietnam Oak-Knoll (FVO).</title>
        <authorList>
            <consortium name="The Broad Institute Genome Sequencing Platform"/>
            <consortium name="The Broad Institute Genome Sequencing Center for Infectious Disease"/>
            <person name="Neafsey D."/>
            <person name="Cheeseman I."/>
            <person name="Volkman S."/>
            <person name="Adams J."/>
            <person name="Walker B."/>
            <person name="Young S.K."/>
            <person name="Zeng Q."/>
            <person name="Gargeya S."/>
            <person name="Fitzgerald M."/>
            <person name="Haas B."/>
            <person name="Abouelleil A."/>
            <person name="Alvarado L."/>
            <person name="Arachchi H.M."/>
            <person name="Berlin A.M."/>
            <person name="Chapman S.B."/>
            <person name="Dewar J."/>
            <person name="Goldberg J."/>
            <person name="Griggs A."/>
            <person name="Gujja S."/>
            <person name="Hansen M."/>
            <person name="Howarth C."/>
            <person name="Imamovic A."/>
            <person name="Larimer J."/>
            <person name="McCowan C."/>
            <person name="Murphy C."/>
            <person name="Neiman D."/>
            <person name="Pearson M."/>
            <person name="Priest M."/>
            <person name="Roberts A."/>
            <person name="Saif S."/>
            <person name="Shea T."/>
            <person name="Sisk P."/>
            <person name="Sykes S."/>
            <person name="Wortman J."/>
            <person name="Nusbaum C."/>
            <person name="Birren B."/>
        </authorList>
    </citation>
    <scope>NUCLEOTIDE SEQUENCE [LARGE SCALE GENOMIC DNA]</scope>
    <source>
        <strain evidence="5">Vietnam Oak-Knoll (FVO)</strain>
    </source>
</reference>
<dbReference type="InterPro" id="IPR000630">
    <property type="entry name" value="Ribosomal_uS8"/>
</dbReference>
<gene>
    <name evidence="4" type="ORF">PFFVO_01761</name>
</gene>
<dbReference type="Gene3D" id="3.30.1490.10">
    <property type="match status" value="1"/>
</dbReference>
<evidence type="ECO:0000313" key="4">
    <source>
        <dbReference type="EMBL" id="ETW19187.1"/>
    </source>
</evidence>
<evidence type="ECO:0000256" key="3">
    <source>
        <dbReference type="ARBA" id="ARBA00023274"/>
    </source>
</evidence>
<dbReference type="InterPro" id="IPR035987">
    <property type="entry name" value="Ribosomal_uS8_sf"/>
</dbReference>
<dbReference type="GO" id="GO:0006412">
    <property type="term" value="P:translation"/>
    <property type="evidence" value="ECO:0007669"/>
    <property type="project" value="InterPro"/>
</dbReference>
<dbReference type="GO" id="GO:1990904">
    <property type="term" value="C:ribonucleoprotein complex"/>
    <property type="evidence" value="ECO:0007669"/>
    <property type="project" value="UniProtKB-KW"/>
</dbReference>
<dbReference type="OrthoDB" id="409928at2759"/>
<evidence type="ECO:0008006" key="6">
    <source>
        <dbReference type="Google" id="ProtNLM"/>
    </source>
</evidence>
<dbReference type="AlphaFoldDB" id="A0A024V9H2"/>
<evidence type="ECO:0000256" key="1">
    <source>
        <dbReference type="ARBA" id="ARBA00006471"/>
    </source>
</evidence>
<name>A0A024V9H2_PLAFA</name>
<organism evidence="4 5">
    <name type="scientific">Plasmodium falciparum Vietnam Oak-Knoll</name>
    <name type="common">FVO</name>
    <dbReference type="NCBI Taxonomy" id="1036723"/>
    <lineage>
        <taxon>Eukaryota</taxon>
        <taxon>Sar</taxon>
        <taxon>Alveolata</taxon>
        <taxon>Apicomplexa</taxon>
        <taxon>Aconoidasida</taxon>
        <taxon>Haemosporida</taxon>
        <taxon>Plasmodiidae</taxon>
        <taxon>Plasmodium</taxon>
        <taxon>Plasmodium (Laverania)</taxon>
    </lineage>
</organism>
<keyword evidence="2" id="KW-0689">Ribosomal protein</keyword>
<dbReference type="GO" id="GO:0003735">
    <property type="term" value="F:structural constituent of ribosome"/>
    <property type="evidence" value="ECO:0007669"/>
    <property type="project" value="InterPro"/>
</dbReference>
<reference evidence="4 5" key="1">
    <citation type="submission" date="2013-02" db="EMBL/GenBank/DDBJ databases">
        <title>The Genome Annotation of Plasmodium falciparum Vietnam Oak-Knoll (FVO).</title>
        <authorList>
            <consortium name="The Broad Institute Genome Sequencing Platform"/>
            <consortium name="The Broad Institute Genome Sequencing Center for Infectious Disease"/>
            <person name="Neafsey D."/>
            <person name="Hoffman S."/>
            <person name="Volkman S."/>
            <person name="Rosenthal P."/>
            <person name="Walker B."/>
            <person name="Young S.K."/>
            <person name="Zeng Q."/>
            <person name="Gargeya S."/>
            <person name="Fitzgerald M."/>
            <person name="Haas B."/>
            <person name="Abouelleil A."/>
            <person name="Allen A.W."/>
            <person name="Alvarado L."/>
            <person name="Arachchi H.M."/>
            <person name="Berlin A.M."/>
            <person name="Chapman S.B."/>
            <person name="Gainer-Dewar J."/>
            <person name="Goldberg J."/>
            <person name="Griggs A."/>
            <person name="Gujja S."/>
            <person name="Hansen M."/>
            <person name="Howarth C."/>
            <person name="Imamovic A."/>
            <person name="Ireland A."/>
            <person name="Larimer J."/>
            <person name="McCowan C."/>
            <person name="Murphy C."/>
            <person name="Pearson M."/>
            <person name="Poon T.W."/>
            <person name="Priest M."/>
            <person name="Roberts A."/>
            <person name="Saif S."/>
            <person name="Shea T."/>
            <person name="Sisk P."/>
            <person name="Sykes S."/>
            <person name="Wortman J."/>
            <person name="Nusbaum C."/>
            <person name="Birren B."/>
        </authorList>
    </citation>
    <scope>NUCLEOTIDE SEQUENCE [LARGE SCALE GENOMIC DNA]</scope>
    <source>
        <strain evidence="5">Vietnam Oak-Knoll (FVO)</strain>
    </source>
</reference>
<comment type="similarity">
    <text evidence="1">Belongs to the universal ribosomal protein uS8 family.</text>
</comment>
<dbReference type="EMBL" id="KI925068">
    <property type="protein sequence ID" value="ETW19187.1"/>
    <property type="molecule type" value="Genomic_DNA"/>
</dbReference>
<dbReference type="SMR" id="A0A024V9H2"/>
<proteinExistence type="inferred from homology"/>
<dbReference type="SUPFAM" id="SSF56047">
    <property type="entry name" value="Ribosomal protein S8"/>
    <property type="match status" value="1"/>
</dbReference>
<evidence type="ECO:0000313" key="5">
    <source>
        <dbReference type="Proteomes" id="UP000030690"/>
    </source>
</evidence>
<evidence type="ECO:0000256" key="2">
    <source>
        <dbReference type="ARBA" id="ARBA00022980"/>
    </source>
</evidence>